<dbReference type="Proteomes" id="UP000318288">
    <property type="component" value="Unassembled WGS sequence"/>
</dbReference>
<sequence length="112" mass="13135">MRRRYDLTHPKLPRTINWPRKLAPWRDDTPYDILFFCCNEINISRVENGMNYVEATGGPESMQKWVNKNYDNLNIFTDANNIPMEINKRVFRQSDEIFSGSDSGWGTAMIAE</sequence>
<dbReference type="EMBL" id="SJPW01000001">
    <property type="protein sequence ID" value="TWU60350.1"/>
    <property type="molecule type" value="Genomic_DNA"/>
</dbReference>
<reference evidence="1 2" key="1">
    <citation type="submission" date="2019-02" db="EMBL/GenBank/DDBJ databases">
        <title>Deep-cultivation of Planctomycetes and their phenomic and genomic characterization uncovers novel biology.</title>
        <authorList>
            <person name="Wiegand S."/>
            <person name="Jogler M."/>
            <person name="Boedeker C."/>
            <person name="Pinto D."/>
            <person name="Vollmers J."/>
            <person name="Rivas-Marin E."/>
            <person name="Kohn T."/>
            <person name="Peeters S.H."/>
            <person name="Heuer A."/>
            <person name="Rast P."/>
            <person name="Oberbeckmann S."/>
            <person name="Bunk B."/>
            <person name="Jeske O."/>
            <person name="Meyerdierks A."/>
            <person name="Storesund J.E."/>
            <person name="Kallscheuer N."/>
            <person name="Luecker S."/>
            <person name="Lage O.M."/>
            <person name="Pohl T."/>
            <person name="Merkel B.J."/>
            <person name="Hornburger P."/>
            <person name="Mueller R.-W."/>
            <person name="Bruemmer F."/>
            <person name="Labrenz M."/>
            <person name="Spormann A.M."/>
            <person name="Op Den Camp H."/>
            <person name="Overmann J."/>
            <person name="Amann R."/>
            <person name="Jetten M.S.M."/>
            <person name="Mascher T."/>
            <person name="Medema M.H."/>
            <person name="Devos D.P."/>
            <person name="Kaster A.-K."/>
            <person name="Ovreas L."/>
            <person name="Rohde M."/>
            <person name="Galperin M.Y."/>
            <person name="Jogler C."/>
        </authorList>
    </citation>
    <scope>NUCLEOTIDE SEQUENCE [LARGE SCALE GENOMIC DNA]</scope>
    <source>
        <strain evidence="1 2">Poly51</strain>
    </source>
</reference>
<name>A0A5C6FHI8_9BACT</name>
<comment type="caution">
    <text evidence="1">The sequence shown here is derived from an EMBL/GenBank/DDBJ whole genome shotgun (WGS) entry which is preliminary data.</text>
</comment>
<keyword evidence="2" id="KW-1185">Reference proteome</keyword>
<protein>
    <submittedName>
        <fullName evidence="1">Uncharacterized protein</fullName>
    </submittedName>
</protein>
<gene>
    <name evidence="1" type="ORF">Poly51_06250</name>
</gene>
<organism evidence="1 2">
    <name type="scientific">Rubripirellula tenax</name>
    <dbReference type="NCBI Taxonomy" id="2528015"/>
    <lineage>
        <taxon>Bacteria</taxon>
        <taxon>Pseudomonadati</taxon>
        <taxon>Planctomycetota</taxon>
        <taxon>Planctomycetia</taxon>
        <taxon>Pirellulales</taxon>
        <taxon>Pirellulaceae</taxon>
        <taxon>Rubripirellula</taxon>
    </lineage>
</organism>
<evidence type="ECO:0000313" key="2">
    <source>
        <dbReference type="Proteomes" id="UP000318288"/>
    </source>
</evidence>
<accession>A0A5C6FHI8</accession>
<dbReference type="AlphaFoldDB" id="A0A5C6FHI8"/>
<evidence type="ECO:0000313" key="1">
    <source>
        <dbReference type="EMBL" id="TWU60350.1"/>
    </source>
</evidence>
<proteinExistence type="predicted"/>